<dbReference type="GeneID" id="20815152"/>
<sequence length="138" mass="15385">MAESIAEADAHAAQAAEEQAGKANTGASPALVQVRRAPIGHAMPIWQAAPNLKITEECIGQMQVENGPLAMRLEDVHSLKLTRRLRVLQQLDSRLKDWGWTPALRELVERFYTLFCRIGLFEIQVISQSAFKFGMLLT</sequence>
<reference evidence="2" key="1">
    <citation type="submission" date="2013-12" db="EMBL/GenBank/DDBJ databases">
        <title>The Genome Sequence of Aphanomyces astaci APO3.</title>
        <authorList>
            <consortium name="The Broad Institute Genomics Platform"/>
            <person name="Russ C."/>
            <person name="Tyler B."/>
            <person name="van West P."/>
            <person name="Dieguez-Uribeondo J."/>
            <person name="Young S.K."/>
            <person name="Zeng Q."/>
            <person name="Gargeya S."/>
            <person name="Fitzgerald M."/>
            <person name="Abouelleil A."/>
            <person name="Alvarado L."/>
            <person name="Chapman S.B."/>
            <person name="Gainer-Dewar J."/>
            <person name="Goldberg J."/>
            <person name="Griggs A."/>
            <person name="Gujja S."/>
            <person name="Hansen M."/>
            <person name="Howarth C."/>
            <person name="Imamovic A."/>
            <person name="Ireland A."/>
            <person name="Larimer J."/>
            <person name="McCowan C."/>
            <person name="Murphy C."/>
            <person name="Pearson M."/>
            <person name="Poon T.W."/>
            <person name="Priest M."/>
            <person name="Roberts A."/>
            <person name="Saif S."/>
            <person name="Shea T."/>
            <person name="Sykes S."/>
            <person name="Wortman J."/>
            <person name="Nusbaum C."/>
            <person name="Birren B."/>
        </authorList>
    </citation>
    <scope>NUCLEOTIDE SEQUENCE [LARGE SCALE GENOMIC DNA]</scope>
    <source>
        <strain evidence="2">APO3</strain>
    </source>
</reference>
<dbReference type="EMBL" id="KI913158">
    <property type="protein sequence ID" value="ETV71729.1"/>
    <property type="molecule type" value="Genomic_DNA"/>
</dbReference>
<dbReference type="AlphaFoldDB" id="W4FY65"/>
<evidence type="ECO:0000313" key="2">
    <source>
        <dbReference type="EMBL" id="ETV71729.1"/>
    </source>
</evidence>
<name>W4FY65_APHAT</name>
<feature type="compositionally biased region" description="Low complexity" evidence="1">
    <location>
        <begin position="1"/>
        <end position="23"/>
    </location>
</feature>
<protein>
    <submittedName>
        <fullName evidence="2">Uncharacterized protein</fullName>
    </submittedName>
</protein>
<evidence type="ECO:0000256" key="1">
    <source>
        <dbReference type="SAM" id="MobiDB-lite"/>
    </source>
</evidence>
<dbReference type="RefSeq" id="XP_009838917.1">
    <property type="nucleotide sequence ID" value="XM_009840615.1"/>
</dbReference>
<gene>
    <name evidence="2" type="ORF">H257_13156</name>
</gene>
<feature type="region of interest" description="Disordered" evidence="1">
    <location>
        <begin position="1"/>
        <end position="27"/>
    </location>
</feature>
<organism evidence="2">
    <name type="scientific">Aphanomyces astaci</name>
    <name type="common">Crayfish plague agent</name>
    <dbReference type="NCBI Taxonomy" id="112090"/>
    <lineage>
        <taxon>Eukaryota</taxon>
        <taxon>Sar</taxon>
        <taxon>Stramenopiles</taxon>
        <taxon>Oomycota</taxon>
        <taxon>Saprolegniomycetes</taxon>
        <taxon>Saprolegniales</taxon>
        <taxon>Verrucalvaceae</taxon>
        <taxon>Aphanomyces</taxon>
    </lineage>
</organism>
<dbReference type="VEuPathDB" id="FungiDB:H257_13156"/>
<proteinExistence type="predicted"/>
<accession>W4FY65</accession>